<organism evidence="1 2">
    <name type="scientific">Cercophora scortea</name>
    <dbReference type="NCBI Taxonomy" id="314031"/>
    <lineage>
        <taxon>Eukaryota</taxon>
        <taxon>Fungi</taxon>
        <taxon>Dikarya</taxon>
        <taxon>Ascomycota</taxon>
        <taxon>Pezizomycotina</taxon>
        <taxon>Sordariomycetes</taxon>
        <taxon>Sordariomycetidae</taxon>
        <taxon>Sordariales</taxon>
        <taxon>Lasiosphaeriaceae</taxon>
        <taxon>Cercophora</taxon>
    </lineage>
</organism>
<sequence>MAMNSPSNSVWGSRPTLPSVTFVHRQCIPCRRHANSSFIAVGDFTLPRTACRTIIGLNPGYPTDCTSCMLRRKPCDRVPAVMEGDARDLNLALDWASNFFTRPDGSIGTDSEKEIRKQVATAMADLDSAFLVAVQEFTVANSTDRAGPLPEIAAQSAASAAHRRNKFVRDRRLLFATKFPRPSFTNLPHGTDAQSPEMREAAIQKAKNDWKLAQYMRLLYGDPGEEAWTLGKKRFVDAMVRIVNEIKDVRVEGDGTNERVQLENMFPSFPSGFNDDWE</sequence>
<dbReference type="EMBL" id="JAUEPO010000002">
    <property type="protein sequence ID" value="KAK3333066.1"/>
    <property type="molecule type" value="Genomic_DNA"/>
</dbReference>
<proteinExistence type="predicted"/>
<evidence type="ECO:0000313" key="2">
    <source>
        <dbReference type="Proteomes" id="UP001286456"/>
    </source>
</evidence>
<protein>
    <submittedName>
        <fullName evidence="1">Uncharacterized protein</fullName>
    </submittedName>
</protein>
<accession>A0AAE0IYV4</accession>
<reference evidence="1" key="2">
    <citation type="submission" date="2023-06" db="EMBL/GenBank/DDBJ databases">
        <authorList>
            <consortium name="Lawrence Berkeley National Laboratory"/>
            <person name="Haridas S."/>
            <person name="Hensen N."/>
            <person name="Bonometti L."/>
            <person name="Westerberg I."/>
            <person name="Brannstrom I.O."/>
            <person name="Guillou S."/>
            <person name="Cros-Aarteil S."/>
            <person name="Calhoun S."/>
            <person name="Kuo A."/>
            <person name="Mondo S."/>
            <person name="Pangilinan J."/>
            <person name="Riley R."/>
            <person name="Labutti K."/>
            <person name="Andreopoulos B."/>
            <person name="Lipzen A."/>
            <person name="Chen C."/>
            <person name="Yanf M."/>
            <person name="Daum C."/>
            <person name="Ng V."/>
            <person name="Clum A."/>
            <person name="Steindorff A."/>
            <person name="Ohm R."/>
            <person name="Martin F."/>
            <person name="Silar P."/>
            <person name="Natvig D."/>
            <person name="Lalanne C."/>
            <person name="Gautier V."/>
            <person name="Ament-Velasquez S.L."/>
            <person name="Kruys A."/>
            <person name="Hutchinson M.I."/>
            <person name="Powell A.J."/>
            <person name="Barry K."/>
            <person name="Miller A.N."/>
            <person name="Grigoriev I.V."/>
            <person name="Debuchy R."/>
            <person name="Gladieux P."/>
            <person name="Thoren M.H."/>
            <person name="Johannesson H."/>
        </authorList>
    </citation>
    <scope>NUCLEOTIDE SEQUENCE</scope>
    <source>
        <strain evidence="1">SMH4131-1</strain>
    </source>
</reference>
<dbReference type="Proteomes" id="UP001286456">
    <property type="component" value="Unassembled WGS sequence"/>
</dbReference>
<reference evidence="1" key="1">
    <citation type="journal article" date="2023" name="Mol. Phylogenet. Evol.">
        <title>Genome-scale phylogeny and comparative genomics of the fungal order Sordariales.</title>
        <authorList>
            <person name="Hensen N."/>
            <person name="Bonometti L."/>
            <person name="Westerberg I."/>
            <person name="Brannstrom I.O."/>
            <person name="Guillou S."/>
            <person name="Cros-Aarteil S."/>
            <person name="Calhoun S."/>
            <person name="Haridas S."/>
            <person name="Kuo A."/>
            <person name="Mondo S."/>
            <person name="Pangilinan J."/>
            <person name="Riley R."/>
            <person name="LaButti K."/>
            <person name="Andreopoulos B."/>
            <person name="Lipzen A."/>
            <person name="Chen C."/>
            <person name="Yan M."/>
            <person name="Daum C."/>
            <person name="Ng V."/>
            <person name="Clum A."/>
            <person name="Steindorff A."/>
            <person name="Ohm R.A."/>
            <person name="Martin F."/>
            <person name="Silar P."/>
            <person name="Natvig D.O."/>
            <person name="Lalanne C."/>
            <person name="Gautier V."/>
            <person name="Ament-Velasquez S.L."/>
            <person name="Kruys A."/>
            <person name="Hutchinson M.I."/>
            <person name="Powell A.J."/>
            <person name="Barry K."/>
            <person name="Miller A.N."/>
            <person name="Grigoriev I.V."/>
            <person name="Debuchy R."/>
            <person name="Gladieux P."/>
            <person name="Hiltunen Thoren M."/>
            <person name="Johannesson H."/>
        </authorList>
    </citation>
    <scope>NUCLEOTIDE SEQUENCE</scope>
    <source>
        <strain evidence="1">SMH4131-1</strain>
    </source>
</reference>
<comment type="caution">
    <text evidence="1">The sequence shown here is derived from an EMBL/GenBank/DDBJ whole genome shotgun (WGS) entry which is preliminary data.</text>
</comment>
<dbReference type="AlphaFoldDB" id="A0AAE0IYV4"/>
<name>A0AAE0IYV4_9PEZI</name>
<gene>
    <name evidence="1" type="ORF">B0T19DRAFT_115739</name>
</gene>
<evidence type="ECO:0000313" key="1">
    <source>
        <dbReference type="EMBL" id="KAK3333066.1"/>
    </source>
</evidence>
<keyword evidence="2" id="KW-1185">Reference proteome</keyword>